<evidence type="ECO:0000256" key="2">
    <source>
        <dbReference type="ARBA" id="ARBA00023002"/>
    </source>
</evidence>
<dbReference type="Proteomes" id="UP001295740">
    <property type="component" value="Unassembled WGS sequence"/>
</dbReference>
<comment type="similarity">
    <text evidence="1">Belongs to the oxygen-dependent FAD-linked oxidoreductase family.</text>
</comment>
<protein>
    <submittedName>
        <fullName evidence="4">Uu.00g134670.m01.CDS01</fullName>
    </submittedName>
</protein>
<keyword evidence="2" id="KW-0560">Oxidoreductase</keyword>
<dbReference type="GO" id="GO:0071949">
    <property type="term" value="F:FAD binding"/>
    <property type="evidence" value="ECO:0007669"/>
    <property type="project" value="InterPro"/>
</dbReference>
<proteinExistence type="inferred from homology"/>
<gene>
    <name evidence="4" type="ORF">KHLLAP_LOCUS8909</name>
</gene>
<evidence type="ECO:0000313" key="5">
    <source>
        <dbReference type="Proteomes" id="UP001295740"/>
    </source>
</evidence>
<name>A0AAI8VQ59_9PEZI</name>
<dbReference type="SUPFAM" id="SSF56176">
    <property type="entry name" value="FAD-binding/transporter-associated domain-like"/>
    <property type="match status" value="1"/>
</dbReference>
<dbReference type="InterPro" id="IPR016166">
    <property type="entry name" value="FAD-bd_PCMH"/>
</dbReference>
<dbReference type="PANTHER" id="PTHR13878">
    <property type="entry name" value="GULONOLACTONE OXIDASE"/>
    <property type="match status" value="1"/>
</dbReference>
<dbReference type="InterPro" id="IPR016169">
    <property type="entry name" value="FAD-bd_PCMH_sub2"/>
</dbReference>
<dbReference type="PANTHER" id="PTHR13878:SF91">
    <property type="entry name" value="FAD BINDING DOMAIN PROTEIN (AFU_ORTHOLOGUE AFUA_6G12070)-RELATED"/>
    <property type="match status" value="1"/>
</dbReference>
<keyword evidence="5" id="KW-1185">Reference proteome</keyword>
<dbReference type="Gene3D" id="3.30.465.10">
    <property type="match status" value="2"/>
</dbReference>
<evidence type="ECO:0000313" key="4">
    <source>
        <dbReference type="EMBL" id="CAJ2508441.1"/>
    </source>
</evidence>
<dbReference type="GO" id="GO:0016491">
    <property type="term" value="F:oxidoreductase activity"/>
    <property type="evidence" value="ECO:0007669"/>
    <property type="project" value="UniProtKB-KW"/>
</dbReference>
<organism evidence="4 5">
    <name type="scientific">Anthostomella pinea</name>
    <dbReference type="NCBI Taxonomy" id="933095"/>
    <lineage>
        <taxon>Eukaryota</taxon>
        <taxon>Fungi</taxon>
        <taxon>Dikarya</taxon>
        <taxon>Ascomycota</taxon>
        <taxon>Pezizomycotina</taxon>
        <taxon>Sordariomycetes</taxon>
        <taxon>Xylariomycetidae</taxon>
        <taxon>Xylariales</taxon>
        <taxon>Xylariaceae</taxon>
        <taxon>Anthostomella</taxon>
    </lineage>
</organism>
<dbReference type="EMBL" id="CAUWAG010000011">
    <property type="protein sequence ID" value="CAJ2508441.1"/>
    <property type="molecule type" value="Genomic_DNA"/>
</dbReference>
<dbReference type="InterPro" id="IPR012951">
    <property type="entry name" value="BBE"/>
</dbReference>
<dbReference type="AlphaFoldDB" id="A0AAI8VQ59"/>
<dbReference type="Pfam" id="PF01565">
    <property type="entry name" value="FAD_binding_4"/>
    <property type="match status" value="1"/>
</dbReference>
<dbReference type="InterPro" id="IPR036318">
    <property type="entry name" value="FAD-bd_PCMH-like_sf"/>
</dbReference>
<dbReference type="InterPro" id="IPR050432">
    <property type="entry name" value="FAD-linked_Oxidoreductases_BP"/>
</dbReference>
<sequence length="483" mass="52544">MNPFFQNQSCDPFTPREKPCELGNYAVYSINVSQPAEVVAGIQFASEHNIRLVIKNTGHDYMGKSTGEGSLSLWTHNLKETEILSNYTSPLYSGPAIRIGAGVIGGELYATTASQGYRAVGGTCASVGIAGGYAAGGGHSILNGLYGMGADNVLEWELVTADGKHIVATPSNQYSDLYWAMSGGGAGVWGVVLSMTYKIHPDGIVGGARLSYNSSSIEADTYWKAIETFYAWMPIFVDGLDGGNTAEYLVSATTFEGVSFTVPGQEASAVDTLMSPYLGELDRLGVPYTYSSTTSPNFIDHFGADLGPLPYGPYPSNTLFSNRLFPRAVVEDPQSNSALVGTIRNLTEYQYGYFFLGCESLHVNATGHPENAVLPVWRDTIAVCTVTGYWNWTIPRAEMLSRKEHLASIINPSLEAVTPNSGSYLNEVDSWYIGDWKKEFYGANYDRLLDIKTKYDPNHLFYAYTGVGSDFWTVGDDGRLCRA</sequence>
<dbReference type="PROSITE" id="PS51387">
    <property type="entry name" value="FAD_PCMH"/>
    <property type="match status" value="1"/>
</dbReference>
<evidence type="ECO:0000256" key="1">
    <source>
        <dbReference type="ARBA" id="ARBA00005466"/>
    </source>
</evidence>
<comment type="caution">
    <text evidence="4">The sequence shown here is derived from an EMBL/GenBank/DDBJ whole genome shotgun (WGS) entry which is preliminary data.</text>
</comment>
<dbReference type="Pfam" id="PF08031">
    <property type="entry name" value="BBE"/>
    <property type="match status" value="1"/>
</dbReference>
<feature type="domain" description="FAD-binding PCMH-type" evidence="3">
    <location>
        <begin position="22"/>
        <end position="202"/>
    </location>
</feature>
<evidence type="ECO:0000259" key="3">
    <source>
        <dbReference type="PROSITE" id="PS51387"/>
    </source>
</evidence>
<accession>A0AAI8VQ59</accession>
<dbReference type="InterPro" id="IPR006094">
    <property type="entry name" value="Oxid_FAD_bind_N"/>
</dbReference>
<reference evidence="4" key="1">
    <citation type="submission" date="2023-10" db="EMBL/GenBank/DDBJ databases">
        <authorList>
            <person name="Hackl T."/>
        </authorList>
    </citation>
    <scope>NUCLEOTIDE SEQUENCE</scope>
</reference>